<feature type="compositionally biased region" description="Polar residues" evidence="1">
    <location>
        <begin position="141"/>
        <end position="155"/>
    </location>
</feature>
<evidence type="ECO:0000313" key="3">
    <source>
        <dbReference type="EMBL" id="KAK4132515.1"/>
    </source>
</evidence>
<evidence type="ECO:0000313" key="4">
    <source>
        <dbReference type="Proteomes" id="UP001304895"/>
    </source>
</evidence>
<sequence length="209" mass="22675">MAHAVAALLARQYQSCAVTEDGFIDENSCDVPFWGSKTGVIVKWSLFLGLVVFVALYIFLGHLHAQRRIQNGLPPLRYHRFLVSRSTIARTSPQNRYPQPASARPYNPDNQYYDMNSMPPPVYDPNAPRPPMYEPPAGSTKVGSQQHGAEQSQQAAGEPVEYTPPAGPPPSSGQAQDTPAPPAPPAPPSGPPPSYVQTQTTGNANPFRD</sequence>
<organism evidence="3 4">
    <name type="scientific">Trichocladium antarcticum</name>
    <dbReference type="NCBI Taxonomy" id="1450529"/>
    <lineage>
        <taxon>Eukaryota</taxon>
        <taxon>Fungi</taxon>
        <taxon>Dikarya</taxon>
        <taxon>Ascomycota</taxon>
        <taxon>Pezizomycotina</taxon>
        <taxon>Sordariomycetes</taxon>
        <taxon>Sordariomycetidae</taxon>
        <taxon>Sordariales</taxon>
        <taxon>Chaetomiaceae</taxon>
        <taxon>Trichocladium</taxon>
    </lineage>
</organism>
<dbReference type="AlphaFoldDB" id="A0AAN6ZB36"/>
<accession>A0AAN6ZB36</accession>
<feature type="region of interest" description="Disordered" evidence="1">
    <location>
        <begin position="90"/>
        <end position="209"/>
    </location>
</feature>
<dbReference type="EMBL" id="MU853417">
    <property type="protein sequence ID" value="KAK4132515.1"/>
    <property type="molecule type" value="Genomic_DNA"/>
</dbReference>
<evidence type="ECO:0000256" key="1">
    <source>
        <dbReference type="SAM" id="MobiDB-lite"/>
    </source>
</evidence>
<keyword evidence="2" id="KW-1133">Transmembrane helix</keyword>
<feature type="transmembrane region" description="Helical" evidence="2">
    <location>
        <begin position="41"/>
        <end position="60"/>
    </location>
</feature>
<keyword evidence="4" id="KW-1185">Reference proteome</keyword>
<dbReference type="InterPro" id="IPR020999">
    <property type="entry name" value="Chitin_synth_reg_RCR"/>
</dbReference>
<comment type="caution">
    <text evidence="3">The sequence shown here is derived from an EMBL/GenBank/DDBJ whole genome shotgun (WGS) entry which is preliminary data.</text>
</comment>
<keyword evidence="2" id="KW-0472">Membrane</keyword>
<keyword evidence="2" id="KW-0812">Transmembrane</keyword>
<dbReference type="Pfam" id="PF12273">
    <property type="entry name" value="RCR"/>
    <property type="match status" value="1"/>
</dbReference>
<reference evidence="3" key="1">
    <citation type="journal article" date="2023" name="Mol. Phylogenet. Evol.">
        <title>Genome-scale phylogeny and comparative genomics of the fungal order Sordariales.</title>
        <authorList>
            <person name="Hensen N."/>
            <person name="Bonometti L."/>
            <person name="Westerberg I."/>
            <person name="Brannstrom I.O."/>
            <person name="Guillou S."/>
            <person name="Cros-Aarteil S."/>
            <person name="Calhoun S."/>
            <person name="Haridas S."/>
            <person name="Kuo A."/>
            <person name="Mondo S."/>
            <person name="Pangilinan J."/>
            <person name="Riley R."/>
            <person name="LaButti K."/>
            <person name="Andreopoulos B."/>
            <person name="Lipzen A."/>
            <person name="Chen C."/>
            <person name="Yan M."/>
            <person name="Daum C."/>
            <person name="Ng V."/>
            <person name="Clum A."/>
            <person name="Steindorff A."/>
            <person name="Ohm R.A."/>
            <person name="Martin F."/>
            <person name="Silar P."/>
            <person name="Natvig D.O."/>
            <person name="Lalanne C."/>
            <person name="Gautier V."/>
            <person name="Ament-Velasquez S.L."/>
            <person name="Kruys A."/>
            <person name="Hutchinson M.I."/>
            <person name="Powell A.J."/>
            <person name="Barry K."/>
            <person name="Miller A.N."/>
            <person name="Grigoriev I.V."/>
            <person name="Debuchy R."/>
            <person name="Gladieux P."/>
            <person name="Hiltunen Thoren M."/>
            <person name="Johannesson H."/>
        </authorList>
    </citation>
    <scope>NUCLEOTIDE SEQUENCE</scope>
    <source>
        <strain evidence="3">CBS 123565</strain>
    </source>
</reference>
<feature type="compositionally biased region" description="Pro residues" evidence="1">
    <location>
        <begin position="118"/>
        <end position="134"/>
    </location>
</feature>
<dbReference type="Proteomes" id="UP001304895">
    <property type="component" value="Unassembled WGS sequence"/>
</dbReference>
<evidence type="ECO:0000256" key="2">
    <source>
        <dbReference type="SAM" id="Phobius"/>
    </source>
</evidence>
<proteinExistence type="predicted"/>
<gene>
    <name evidence="3" type="ORF">BT67DRAFT_450941</name>
</gene>
<feature type="compositionally biased region" description="Polar residues" evidence="1">
    <location>
        <begin position="195"/>
        <end position="209"/>
    </location>
</feature>
<name>A0AAN6ZB36_9PEZI</name>
<feature type="compositionally biased region" description="Pro residues" evidence="1">
    <location>
        <begin position="179"/>
        <end position="194"/>
    </location>
</feature>
<protein>
    <submittedName>
        <fullName evidence="3">Uncharacterized protein</fullName>
    </submittedName>
</protein>
<reference evidence="3" key="2">
    <citation type="submission" date="2023-05" db="EMBL/GenBank/DDBJ databases">
        <authorList>
            <consortium name="Lawrence Berkeley National Laboratory"/>
            <person name="Steindorff A."/>
            <person name="Hensen N."/>
            <person name="Bonometti L."/>
            <person name="Westerberg I."/>
            <person name="Brannstrom I.O."/>
            <person name="Guillou S."/>
            <person name="Cros-Aarteil S."/>
            <person name="Calhoun S."/>
            <person name="Haridas S."/>
            <person name="Kuo A."/>
            <person name="Mondo S."/>
            <person name="Pangilinan J."/>
            <person name="Riley R."/>
            <person name="Labutti K."/>
            <person name="Andreopoulos B."/>
            <person name="Lipzen A."/>
            <person name="Chen C."/>
            <person name="Yanf M."/>
            <person name="Daum C."/>
            <person name="Ng V."/>
            <person name="Clum A."/>
            <person name="Ohm R."/>
            <person name="Martin F."/>
            <person name="Silar P."/>
            <person name="Natvig D."/>
            <person name="Lalanne C."/>
            <person name="Gautier V."/>
            <person name="Ament-Velasquez S.L."/>
            <person name="Kruys A."/>
            <person name="Hutchinson M.I."/>
            <person name="Powell A.J."/>
            <person name="Barry K."/>
            <person name="Miller A.N."/>
            <person name="Grigoriev I.V."/>
            <person name="Debuchy R."/>
            <person name="Gladieux P."/>
            <person name="Thoren M.H."/>
            <person name="Johannesson H."/>
        </authorList>
    </citation>
    <scope>NUCLEOTIDE SEQUENCE</scope>
    <source>
        <strain evidence="3">CBS 123565</strain>
    </source>
</reference>